<dbReference type="PROSITE" id="PS51725">
    <property type="entry name" value="ABM"/>
    <property type="match status" value="1"/>
</dbReference>
<protein>
    <submittedName>
        <fullName evidence="2">Quinol monooxygenase YgiN</fullName>
    </submittedName>
</protein>
<dbReference type="Gene3D" id="3.30.70.100">
    <property type="match status" value="1"/>
</dbReference>
<keyword evidence="2" id="KW-0503">Monooxygenase</keyword>
<dbReference type="SUPFAM" id="SSF54909">
    <property type="entry name" value="Dimeric alpha+beta barrel"/>
    <property type="match status" value="1"/>
</dbReference>
<name>A0A327Z0P5_9ACTN</name>
<accession>A0A327Z0P5</accession>
<reference evidence="2 3" key="1">
    <citation type="submission" date="2018-06" db="EMBL/GenBank/DDBJ databases">
        <title>Genomic Encyclopedia of Type Strains, Phase III (KMG-III): the genomes of soil and plant-associated and newly described type strains.</title>
        <authorList>
            <person name="Whitman W."/>
        </authorList>
    </citation>
    <scope>NUCLEOTIDE SEQUENCE [LARGE SCALE GENOMIC DNA]</scope>
    <source>
        <strain evidence="2 3">CGMCC 4.7090</strain>
    </source>
</reference>
<proteinExistence type="predicted"/>
<keyword evidence="3" id="KW-1185">Reference proteome</keyword>
<dbReference type="EMBL" id="QLMJ01000029">
    <property type="protein sequence ID" value="RAK26074.1"/>
    <property type="molecule type" value="Genomic_DNA"/>
</dbReference>
<dbReference type="AlphaFoldDB" id="A0A327Z0P5"/>
<evidence type="ECO:0000259" key="1">
    <source>
        <dbReference type="PROSITE" id="PS51725"/>
    </source>
</evidence>
<dbReference type="InterPro" id="IPR007138">
    <property type="entry name" value="ABM_dom"/>
</dbReference>
<dbReference type="Proteomes" id="UP000249341">
    <property type="component" value="Unassembled WGS sequence"/>
</dbReference>
<dbReference type="GO" id="GO:0004497">
    <property type="term" value="F:monooxygenase activity"/>
    <property type="evidence" value="ECO:0007669"/>
    <property type="project" value="UniProtKB-KW"/>
</dbReference>
<feature type="domain" description="ABM" evidence="1">
    <location>
        <begin position="2"/>
        <end position="91"/>
    </location>
</feature>
<sequence length="99" mass="10716">MIILGGFVHLDPHDIDDFLAEARATYPTAVANPGNKAISLSAHDAAAGTVVVFELWTSQEHLDAHLSNPQVQAIFTKWGSKMSNEVQKYIVQSEGLARG</sequence>
<dbReference type="Pfam" id="PF03992">
    <property type="entry name" value="ABM"/>
    <property type="match status" value="1"/>
</dbReference>
<evidence type="ECO:0000313" key="3">
    <source>
        <dbReference type="Proteomes" id="UP000249341"/>
    </source>
</evidence>
<gene>
    <name evidence="2" type="ORF">B0I29_129110</name>
</gene>
<dbReference type="RefSeq" id="WP_181558264.1">
    <property type="nucleotide sequence ID" value="NZ_JACHWI010000002.1"/>
</dbReference>
<organism evidence="2 3">
    <name type="scientific">Actinoplanes lutulentus</name>
    <dbReference type="NCBI Taxonomy" id="1287878"/>
    <lineage>
        <taxon>Bacteria</taxon>
        <taxon>Bacillati</taxon>
        <taxon>Actinomycetota</taxon>
        <taxon>Actinomycetes</taxon>
        <taxon>Micromonosporales</taxon>
        <taxon>Micromonosporaceae</taxon>
        <taxon>Actinoplanes</taxon>
    </lineage>
</organism>
<evidence type="ECO:0000313" key="2">
    <source>
        <dbReference type="EMBL" id="RAK26074.1"/>
    </source>
</evidence>
<dbReference type="InterPro" id="IPR011008">
    <property type="entry name" value="Dimeric_a/b-barrel"/>
</dbReference>
<comment type="caution">
    <text evidence="2">The sequence shown here is derived from an EMBL/GenBank/DDBJ whole genome shotgun (WGS) entry which is preliminary data.</text>
</comment>
<keyword evidence="2" id="KW-0560">Oxidoreductase</keyword>